<dbReference type="GO" id="GO:0017004">
    <property type="term" value="P:cytochrome complex assembly"/>
    <property type="evidence" value="ECO:0007669"/>
    <property type="project" value="InterPro"/>
</dbReference>
<feature type="transmembrane region" description="Helical" evidence="6">
    <location>
        <begin position="69"/>
        <end position="98"/>
    </location>
</feature>
<feature type="transmembrane region" description="Helical" evidence="6">
    <location>
        <begin position="148"/>
        <end position="174"/>
    </location>
</feature>
<organism evidence="8 9">
    <name type="scientific">Candidatus Tanganyikabacteria bacterium</name>
    <dbReference type="NCBI Taxonomy" id="2961651"/>
    <lineage>
        <taxon>Bacteria</taxon>
        <taxon>Bacillati</taxon>
        <taxon>Candidatus Sericytochromatia</taxon>
        <taxon>Candidatus Tanganyikabacteria</taxon>
    </lineage>
</organism>
<dbReference type="AlphaFoldDB" id="A0A937X3C5"/>
<gene>
    <name evidence="8" type="ORF">FJZ00_09070</name>
</gene>
<dbReference type="GO" id="GO:0016020">
    <property type="term" value="C:membrane"/>
    <property type="evidence" value="ECO:0007669"/>
    <property type="project" value="UniProtKB-SubCell"/>
</dbReference>
<dbReference type="Proteomes" id="UP000703893">
    <property type="component" value="Unassembled WGS sequence"/>
</dbReference>
<evidence type="ECO:0000256" key="4">
    <source>
        <dbReference type="ARBA" id="ARBA00022989"/>
    </source>
</evidence>
<keyword evidence="4 6" id="KW-1133">Transmembrane helix</keyword>
<feature type="domain" description="Cytochrome C biogenesis protein transmembrane" evidence="7">
    <location>
        <begin position="64"/>
        <end position="238"/>
    </location>
</feature>
<dbReference type="InterPro" id="IPR003834">
    <property type="entry name" value="Cyt_c_assmbl_TM_dom"/>
</dbReference>
<proteinExistence type="inferred from homology"/>
<dbReference type="PANTHER" id="PTHR31272:SF4">
    <property type="entry name" value="CYTOCHROME C-TYPE BIOGENESIS PROTEIN HI_1454-RELATED"/>
    <property type="match status" value="1"/>
</dbReference>
<evidence type="ECO:0000256" key="6">
    <source>
        <dbReference type="SAM" id="Phobius"/>
    </source>
</evidence>
<comment type="similarity">
    <text evidence="2">Belongs to the DsbD family.</text>
</comment>
<evidence type="ECO:0000313" key="8">
    <source>
        <dbReference type="EMBL" id="MBM3275291.1"/>
    </source>
</evidence>
<protein>
    <submittedName>
        <fullName evidence="8">Sulfite exporter TauE/SafE family protein</fullName>
    </submittedName>
</protein>
<comment type="subcellular location">
    <subcellularLocation>
        <location evidence="1">Membrane</location>
        <topology evidence="1">Multi-pass membrane protein</topology>
    </subcellularLocation>
</comment>
<dbReference type="PANTHER" id="PTHR31272">
    <property type="entry name" value="CYTOCHROME C-TYPE BIOGENESIS PROTEIN HI_1454-RELATED"/>
    <property type="match status" value="1"/>
</dbReference>
<keyword evidence="3 6" id="KW-0812">Transmembrane</keyword>
<keyword evidence="5 6" id="KW-0472">Membrane</keyword>
<evidence type="ECO:0000256" key="5">
    <source>
        <dbReference type="ARBA" id="ARBA00023136"/>
    </source>
</evidence>
<feature type="transmembrane region" description="Helical" evidence="6">
    <location>
        <begin position="186"/>
        <end position="211"/>
    </location>
</feature>
<dbReference type="Pfam" id="PF02683">
    <property type="entry name" value="DsbD_TM"/>
    <property type="match status" value="1"/>
</dbReference>
<evidence type="ECO:0000313" key="9">
    <source>
        <dbReference type="Proteomes" id="UP000703893"/>
    </source>
</evidence>
<dbReference type="InterPro" id="IPR051790">
    <property type="entry name" value="Cytochrome_c-biogenesis_DsbD"/>
</dbReference>
<feature type="transmembrane region" description="Helical" evidence="6">
    <location>
        <begin position="6"/>
        <end position="32"/>
    </location>
</feature>
<sequence length="259" mass="27212">MSQINTAVAFGAGLVSFLSPCVLPLVPGYLSFVAGVSMDQLRNTTAAADGAGEGGAAAPLVNTAVRRHVVLYTLIFVLGFSLVFIALGAAATAVGTFLLAKQKVIAQIAGVIVILFGLHTMGVFKFAWLYQEKRFQVTLKPAGPIGPFVIGVAFAFGWTPCIGPILASILTLAAAEETVGQGIWLLAVYSLGLGIPFMLTALAFSHLMVVFDKVKQHMRTVEIVSGLLLVGVGILLITNSLTVLSAWFQRIPGLNQLAL</sequence>
<reference evidence="8 9" key="1">
    <citation type="submission" date="2019-03" db="EMBL/GenBank/DDBJ databases">
        <title>Lake Tanganyika Metagenome-Assembled Genomes (MAGs).</title>
        <authorList>
            <person name="Tran P."/>
        </authorList>
    </citation>
    <scope>NUCLEOTIDE SEQUENCE [LARGE SCALE GENOMIC DNA]</scope>
    <source>
        <strain evidence="8">K_DeepCast_65m_m2_236</strain>
    </source>
</reference>
<name>A0A937X3C5_9BACT</name>
<evidence type="ECO:0000256" key="2">
    <source>
        <dbReference type="ARBA" id="ARBA00006143"/>
    </source>
</evidence>
<evidence type="ECO:0000259" key="7">
    <source>
        <dbReference type="Pfam" id="PF02683"/>
    </source>
</evidence>
<dbReference type="EMBL" id="VGJX01000517">
    <property type="protein sequence ID" value="MBM3275291.1"/>
    <property type="molecule type" value="Genomic_DNA"/>
</dbReference>
<feature type="transmembrane region" description="Helical" evidence="6">
    <location>
        <begin position="223"/>
        <end position="248"/>
    </location>
</feature>
<evidence type="ECO:0000256" key="1">
    <source>
        <dbReference type="ARBA" id="ARBA00004141"/>
    </source>
</evidence>
<accession>A0A937X3C5</accession>
<comment type="caution">
    <text evidence="8">The sequence shown here is derived from an EMBL/GenBank/DDBJ whole genome shotgun (WGS) entry which is preliminary data.</text>
</comment>
<feature type="transmembrane region" description="Helical" evidence="6">
    <location>
        <begin position="104"/>
        <end position="128"/>
    </location>
</feature>
<evidence type="ECO:0000256" key="3">
    <source>
        <dbReference type="ARBA" id="ARBA00022692"/>
    </source>
</evidence>